<gene>
    <name evidence="1" type="ORF">DEM25_008755</name>
</gene>
<reference evidence="1 2" key="1">
    <citation type="journal article" date="2018" name="Int. J. Syst. Bacteriol.">
        <title>Oceaniradius stylonemae gen. nov., sp. nov., isolated from a red alga, Stylonema cornu-cervi.</title>
        <authorList>
            <person name="Jeong S."/>
        </authorList>
    </citation>
    <scope>NUCLEOTIDE SEQUENCE [LARGE SCALE GENOMIC DNA]</scope>
    <source>
        <strain evidence="1 2">StC1</strain>
    </source>
</reference>
<sequence>MVGLAAMTLAAGMAATPVAEPGERNIFRIPRAGDVRMQTLTRAGGETGWPFTVDEGLLMCVFVAGRPTVYFAVVEEHDEWHEDPPVRMVIVSTDPFDATLANMAVNDLIVETGGPAERMALFAPFERMGRRLCDQPRGTEMGPGEL</sequence>
<dbReference type="OrthoDB" id="8074550at2"/>
<dbReference type="AlphaFoldDB" id="A0A3A8ABX5"/>
<organism evidence="1 2">
    <name type="scientific">Oceaniradius stylonematis</name>
    <dbReference type="NCBI Taxonomy" id="2184161"/>
    <lineage>
        <taxon>Bacteria</taxon>
        <taxon>Pseudomonadati</taxon>
        <taxon>Pseudomonadota</taxon>
        <taxon>Alphaproteobacteria</taxon>
        <taxon>Hyphomicrobiales</taxon>
        <taxon>Ahrensiaceae</taxon>
        <taxon>Oceaniradius</taxon>
    </lineage>
</organism>
<comment type="caution">
    <text evidence="1">The sequence shown here is derived from an EMBL/GenBank/DDBJ whole genome shotgun (WGS) entry which is preliminary data.</text>
</comment>
<proteinExistence type="predicted"/>
<keyword evidence="2" id="KW-1185">Reference proteome</keyword>
<protein>
    <submittedName>
        <fullName evidence="1">Uncharacterized protein</fullName>
    </submittedName>
</protein>
<dbReference type="EMBL" id="QFWV02000004">
    <property type="protein sequence ID" value="RKF07812.1"/>
    <property type="molecule type" value="Genomic_DNA"/>
</dbReference>
<dbReference type="Proteomes" id="UP000246132">
    <property type="component" value="Unassembled WGS sequence"/>
</dbReference>
<dbReference type="RefSeq" id="WP_109768595.1">
    <property type="nucleotide sequence ID" value="NZ_CP159474.1"/>
</dbReference>
<evidence type="ECO:0000313" key="1">
    <source>
        <dbReference type="EMBL" id="RKF07812.1"/>
    </source>
</evidence>
<name>A0A3A8ABX5_9HYPH</name>
<evidence type="ECO:0000313" key="2">
    <source>
        <dbReference type="Proteomes" id="UP000246132"/>
    </source>
</evidence>
<accession>A0A3A8ABX5</accession>